<comment type="similarity">
    <text evidence="2">Belongs to the outer membrane OOP (TC 1.B.6) superfamily. OmpA family.</text>
</comment>
<evidence type="ECO:0000256" key="7">
    <source>
        <dbReference type="ARBA" id="ARBA00023114"/>
    </source>
</evidence>
<dbReference type="InterPro" id="IPR006664">
    <property type="entry name" value="OMP_bac"/>
</dbReference>
<dbReference type="InterPro" id="IPR036737">
    <property type="entry name" value="OmpA-like_sf"/>
</dbReference>
<keyword evidence="10" id="KW-0998">Cell outer membrane</keyword>
<keyword evidence="12" id="KW-0732">Signal</keyword>
<organism evidence="14 15">
    <name type="scientific">Zophobihabitans entericus</name>
    <dbReference type="NCBI Taxonomy" id="1635327"/>
    <lineage>
        <taxon>Bacteria</taxon>
        <taxon>Pseudomonadati</taxon>
        <taxon>Pseudomonadota</taxon>
        <taxon>Gammaproteobacteria</taxon>
        <taxon>Orbales</taxon>
        <taxon>Orbaceae</taxon>
        <taxon>Zophobihabitans</taxon>
    </lineage>
</organism>
<feature type="signal peptide" evidence="12">
    <location>
        <begin position="1"/>
        <end position="21"/>
    </location>
</feature>
<dbReference type="InterPro" id="IPR011250">
    <property type="entry name" value="OMP/PagP_B-barrel"/>
</dbReference>
<dbReference type="InterPro" id="IPR002368">
    <property type="entry name" value="OmpA"/>
</dbReference>
<dbReference type="PROSITE" id="PS01068">
    <property type="entry name" value="OMPA_1"/>
    <property type="match status" value="1"/>
</dbReference>
<dbReference type="EMBL" id="CP050253">
    <property type="protein sequence ID" value="QIQ22330.1"/>
    <property type="molecule type" value="Genomic_DNA"/>
</dbReference>
<dbReference type="InterPro" id="IPR000498">
    <property type="entry name" value="OmpA-like_TM_dom"/>
</dbReference>
<dbReference type="PRINTS" id="PR01021">
    <property type="entry name" value="OMPADOMAIN"/>
</dbReference>
<dbReference type="CDD" id="cd07185">
    <property type="entry name" value="OmpA_C-like"/>
    <property type="match status" value="1"/>
</dbReference>
<dbReference type="InParanoid" id="A0A6G9IFG1"/>
<dbReference type="Proteomes" id="UP000501168">
    <property type="component" value="Chromosome"/>
</dbReference>
<dbReference type="PRINTS" id="PR01022">
    <property type="entry name" value="OUTRMMBRANEA"/>
</dbReference>
<sequence length="344" mass="37165">MKKTTLALAVAIASLTTAAYAAQPENTWYIGGKAGWSSYHDATFYNGASDNMHISKDRVGGGVFLGYQATDYAAIELGYDWLGHADYRDKTTGDKSQLRVQGIQLAAKLSYPLSFISEDLDIYTRLGGFIAMTKYKSPTLTDSDSDVAPLIAAGFEYKLSEDFAARLDYQWINNIDNKGDLRPDNSLLSLGISYNFGGGAPAKTTSIDYKENRYVLNEDVLFGYNQSTLKAEGEEALNGLVSALTKINPSEGAVVVIGHTDRIGSAAYNQKLSEQRAKTVMDYLVAKGIPSDLITAKGAGKSSPITGDKCNSLTGADLKACLAPDRRVEIEINAKNVEEVEVTN</sequence>
<dbReference type="NCBIfam" id="NF008071">
    <property type="entry name" value="PRK10808.1"/>
    <property type="match status" value="1"/>
</dbReference>
<dbReference type="KEGG" id="orb:IPMB12_11910"/>
<evidence type="ECO:0000313" key="15">
    <source>
        <dbReference type="Proteomes" id="UP000501168"/>
    </source>
</evidence>
<dbReference type="Pfam" id="PF01389">
    <property type="entry name" value="OmpA_membrane"/>
    <property type="match status" value="1"/>
</dbReference>
<keyword evidence="7" id="KW-0626">Porin</keyword>
<keyword evidence="3" id="KW-0813">Transport</keyword>
<dbReference type="AlphaFoldDB" id="A0A6G9IFG1"/>
<evidence type="ECO:0000256" key="11">
    <source>
        <dbReference type="PROSITE-ProRule" id="PRU00473"/>
    </source>
</evidence>
<dbReference type="InterPro" id="IPR050330">
    <property type="entry name" value="Bact_OuterMem_StrucFunc"/>
</dbReference>
<evidence type="ECO:0000256" key="1">
    <source>
        <dbReference type="ARBA" id="ARBA00004571"/>
    </source>
</evidence>
<evidence type="ECO:0000256" key="12">
    <source>
        <dbReference type="SAM" id="SignalP"/>
    </source>
</evidence>
<dbReference type="Gene3D" id="3.30.1330.60">
    <property type="entry name" value="OmpA-like domain"/>
    <property type="match status" value="1"/>
</dbReference>
<evidence type="ECO:0000313" key="14">
    <source>
        <dbReference type="EMBL" id="QIQ22330.1"/>
    </source>
</evidence>
<keyword evidence="9" id="KW-1015">Disulfide bond</keyword>
<dbReference type="InterPro" id="IPR006690">
    <property type="entry name" value="OMPA-like_CS"/>
</dbReference>
<protein>
    <submittedName>
        <fullName evidence="14">Porin OmpA</fullName>
    </submittedName>
</protein>
<dbReference type="InterPro" id="IPR006665">
    <property type="entry name" value="OmpA-like"/>
</dbReference>
<dbReference type="SUPFAM" id="SSF103088">
    <property type="entry name" value="OmpA-like"/>
    <property type="match status" value="1"/>
</dbReference>
<keyword evidence="4" id="KW-1134">Transmembrane beta strand</keyword>
<dbReference type="PANTHER" id="PTHR30329:SF21">
    <property type="entry name" value="LIPOPROTEIN YIAD-RELATED"/>
    <property type="match status" value="1"/>
</dbReference>
<evidence type="ECO:0000259" key="13">
    <source>
        <dbReference type="PROSITE" id="PS51123"/>
    </source>
</evidence>
<dbReference type="GO" id="GO:0015288">
    <property type="term" value="F:porin activity"/>
    <property type="evidence" value="ECO:0007669"/>
    <property type="project" value="UniProtKB-KW"/>
</dbReference>
<keyword evidence="5" id="KW-0812">Transmembrane</keyword>
<dbReference type="GO" id="GO:0046930">
    <property type="term" value="C:pore complex"/>
    <property type="evidence" value="ECO:0007669"/>
    <property type="project" value="UniProtKB-KW"/>
</dbReference>
<gene>
    <name evidence="14" type="primary">ompA</name>
    <name evidence="14" type="ORF">IPMB12_11910</name>
</gene>
<feature type="chain" id="PRO_5026257511" evidence="12">
    <location>
        <begin position="22"/>
        <end position="344"/>
    </location>
</feature>
<evidence type="ECO:0000256" key="6">
    <source>
        <dbReference type="ARBA" id="ARBA00023065"/>
    </source>
</evidence>
<comment type="subcellular location">
    <subcellularLocation>
        <location evidence="1">Cell outer membrane</location>
        <topology evidence="1">Multi-pass membrane protein</topology>
    </subcellularLocation>
</comment>
<evidence type="ECO:0000256" key="5">
    <source>
        <dbReference type="ARBA" id="ARBA00022692"/>
    </source>
</evidence>
<dbReference type="PANTHER" id="PTHR30329">
    <property type="entry name" value="STATOR ELEMENT OF FLAGELLAR MOTOR COMPLEX"/>
    <property type="match status" value="1"/>
</dbReference>
<dbReference type="GO" id="GO:0006811">
    <property type="term" value="P:monoatomic ion transport"/>
    <property type="evidence" value="ECO:0007669"/>
    <property type="project" value="UniProtKB-KW"/>
</dbReference>
<name>A0A6G9IFG1_9GAMM</name>
<dbReference type="Gene3D" id="2.40.160.20">
    <property type="match status" value="1"/>
</dbReference>
<evidence type="ECO:0000256" key="2">
    <source>
        <dbReference type="ARBA" id="ARBA00005710"/>
    </source>
</evidence>
<dbReference type="Pfam" id="PF00691">
    <property type="entry name" value="OmpA"/>
    <property type="match status" value="1"/>
</dbReference>
<accession>A0A6G9IFG1</accession>
<evidence type="ECO:0000256" key="4">
    <source>
        <dbReference type="ARBA" id="ARBA00022452"/>
    </source>
</evidence>
<keyword evidence="8 11" id="KW-0472">Membrane</keyword>
<reference evidence="14 15" key="1">
    <citation type="submission" date="2020-03" db="EMBL/GenBank/DDBJ databases">
        <title>Complete genome sequence of Orbus sp. IPMB12 (BCRC 80908).</title>
        <authorList>
            <person name="Lo W.-S."/>
            <person name="Chang T.-H."/>
            <person name="Kuo C.-H."/>
        </authorList>
    </citation>
    <scope>NUCLEOTIDE SEQUENCE [LARGE SCALE GENOMIC DNA]</scope>
    <source>
        <strain evidence="14 15">IPMB12</strain>
    </source>
</reference>
<dbReference type="PROSITE" id="PS51123">
    <property type="entry name" value="OMPA_2"/>
    <property type="match status" value="1"/>
</dbReference>
<dbReference type="FunCoup" id="A0A6G9IFG1">
    <property type="interactions" value="171"/>
</dbReference>
<keyword evidence="6" id="KW-0406">Ion transport</keyword>
<feature type="domain" description="OmpA-like" evidence="13">
    <location>
        <begin position="209"/>
        <end position="336"/>
    </location>
</feature>
<dbReference type="SUPFAM" id="SSF56925">
    <property type="entry name" value="OMPA-like"/>
    <property type="match status" value="1"/>
</dbReference>
<dbReference type="GO" id="GO:0009279">
    <property type="term" value="C:cell outer membrane"/>
    <property type="evidence" value="ECO:0007669"/>
    <property type="project" value="UniProtKB-SubCell"/>
</dbReference>
<evidence type="ECO:0000256" key="9">
    <source>
        <dbReference type="ARBA" id="ARBA00023157"/>
    </source>
</evidence>
<evidence type="ECO:0000256" key="3">
    <source>
        <dbReference type="ARBA" id="ARBA00022448"/>
    </source>
</evidence>
<keyword evidence="15" id="KW-1185">Reference proteome</keyword>
<proteinExistence type="inferred from homology"/>
<evidence type="ECO:0000256" key="8">
    <source>
        <dbReference type="ARBA" id="ARBA00023136"/>
    </source>
</evidence>
<dbReference type="RefSeq" id="WP_166917626.1">
    <property type="nucleotide sequence ID" value="NZ_CP050253.1"/>
</dbReference>
<evidence type="ECO:0000256" key="10">
    <source>
        <dbReference type="ARBA" id="ARBA00023237"/>
    </source>
</evidence>